<dbReference type="RefSeq" id="WP_136693512.1">
    <property type="nucleotide sequence ID" value="NZ_SSHH01000002.1"/>
</dbReference>
<dbReference type="EMBL" id="SSHH01000002">
    <property type="protein sequence ID" value="TIX50492.1"/>
    <property type="molecule type" value="Genomic_DNA"/>
</dbReference>
<dbReference type="OrthoDB" id="7428883at2"/>
<name>A0A4T3F0C5_9SPHN</name>
<reference evidence="1 2" key="1">
    <citation type="submission" date="2019-04" db="EMBL/GenBank/DDBJ databases">
        <title>Altererythrobacter aquimixticola sp. nov., isolated from sediment of junction between the ocean and a freshwater spring.</title>
        <authorList>
            <person name="Yoon J.-H."/>
        </authorList>
    </citation>
    <scope>NUCLEOTIDE SEQUENCE [LARGE SCALE GENOMIC DNA]</scope>
    <source>
        <strain evidence="1 2">SSKS-13</strain>
    </source>
</reference>
<gene>
    <name evidence="1" type="ORF">E5222_09490</name>
</gene>
<accession>A0A4T3F0C5</accession>
<keyword evidence="2" id="KW-1185">Reference proteome</keyword>
<comment type="caution">
    <text evidence="1">The sequence shown here is derived from an EMBL/GenBank/DDBJ whole genome shotgun (WGS) entry which is preliminary data.</text>
</comment>
<organism evidence="1 2">
    <name type="scientific">Alteraurantiacibacter aquimixticola</name>
    <dbReference type="NCBI Taxonomy" id="2489173"/>
    <lineage>
        <taxon>Bacteria</taxon>
        <taxon>Pseudomonadati</taxon>
        <taxon>Pseudomonadota</taxon>
        <taxon>Alphaproteobacteria</taxon>
        <taxon>Sphingomonadales</taxon>
        <taxon>Erythrobacteraceae</taxon>
        <taxon>Alteraurantiacibacter</taxon>
    </lineage>
</organism>
<proteinExistence type="predicted"/>
<sequence length="84" mass="9471">MMIRPEDDEIVAAIQIAVKLAPNYAIRGVFKGQKLERKVAIDTITQRVFAALGRYEITREARGHEVCSKTLPLFPEREESAGTR</sequence>
<evidence type="ECO:0000313" key="2">
    <source>
        <dbReference type="Proteomes" id="UP000309389"/>
    </source>
</evidence>
<protein>
    <submittedName>
        <fullName evidence="1">Uncharacterized protein</fullName>
    </submittedName>
</protein>
<dbReference type="Proteomes" id="UP000309389">
    <property type="component" value="Unassembled WGS sequence"/>
</dbReference>
<dbReference type="AlphaFoldDB" id="A0A4T3F0C5"/>
<evidence type="ECO:0000313" key="1">
    <source>
        <dbReference type="EMBL" id="TIX50492.1"/>
    </source>
</evidence>